<dbReference type="InParanoid" id="A0A0C3C2C3"/>
<gene>
    <name evidence="1" type="ORF">PILCRDRAFT_433201</name>
</gene>
<dbReference type="AlphaFoldDB" id="A0A0C3C2C3"/>
<reference evidence="2" key="2">
    <citation type="submission" date="2015-01" db="EMBL/GenBank/DDBJ databases">
        <title>Evolutionary Origins and Diversification of the Mycorrhizal Mutualists.</title>
        <authorList>
            <consortium name="DOE Joint Genome Institute"/>
            <consortium name="Mycorrhizal Genomics Consortium"/>
            <person name="Kohler A."/>
            <person name="Kuo A."/>
            <person name="Nagy L.G."/>
            <person name="Floudas D."/>
            <person name="Copeland A."/>
            <person name="Barry K.W."/>
            <person name="Cichocki N."/>
            <person name="Veneault-Fourrey C."/>
            <person name="LaButti K."/>
            <person name="Lindquist E.A."/>
            <person name="Lipzen A."/>
            <person name="Lundell T."/>
            <person name="Morin E."/>
            <person name="Murat C."/>
            <person name="Riley R."/>
            <person name="Ohm R."/>
            <person name="Sun H."/>
            <person name="Tunlid A."/>
            <person name="Henrissat B."/>
            <person name="Grigoriev I.V."/>
            <person name="Hibbett D.S."/>
            <person name="Martin F."/>
        </authorList>
    </citation>
    <scope>NUCLEOTIDE SEQUENCE [LARGE SCALE GENOMIC DNA]</scope>
    <source>
        <strain evidence="2">F 1598</strain>
    </source>
</reference>
<sequence length="117" mass="13398">MLYERYNGRGELPSNTAQAPIAGSVEERERRIVVWGGRHRVHMTSEKHNERGHSPCNLDSLRIRPPRDTKHFIMILLKGLFIHQVNVSSGTFMSVIIGIEQTYQSHRSMFRAGSAKK</sequence>
<evidence type="ECO:0000313" key="2">
    <source>
        <dbReference type="Proteomes" id="UP000054166"/>
    </source>
</evidence>
<keyword evidence="2" id="KW-1185">Reference proteome</keyword>
<protein>
    <submittedName>
        <fullName evidence="1">Uncharacterized protein</fullName>
    </submittedName>
</protein>
<reference evidence="1 2" key="1">
    <citation type="submission" date="2014-04" db="EMBL/GenBank/DDBJ databases">
        <authorList>
            <consortium name="DOE Joint Genome Institute"/>
            <person name="Kuo A."/>
            <person name="Tarkka M."/>
            <person name="Buscot F."/>
            <person name="Kohler A."/>
            <person name="Nagy L.G."/>
            <person name="Floudas D."/>
            <person name="Copeland A."/>
            <person name="Barry K.W."/>
            <person name="Cichocki N."/>
            <person name="Veneault-Fourrey C."/>
            <person name="LaButti K."/>
            <person name="Lindquist E.A."/>
            <person name="Lipzen A."/>
            <person name="Lundell T."/>
            <person name="Morin E."/>
            <person name="Murat C."/>
            <person name="Sun H."/>
            <person name="Tunlid A."/>
            <person name="Henrissat B."/>
            <person name="Grigoriev I.V."/>
            <person name="Hibbett D.S."/>
            <person name="Martin F."/>
            <person name="Nordberg H.P."/>
            <person name="Cantor M.N."/>
            <person name="Hua S.X."/>
        </authorList>
    </citation>
    <scope>NUCLEOTIDE SEQUENCE [LARGE SCALE GENOMIC DNA]</scope>
    <source>
        <strain evidence="1 2">F 1598</strain>
    </source>
</reference>
<accession>A0A0C3C2C3</accession>
<organism evidence="1 2">
    <name type="scientific">Piloderma croceum (strain F 1598)</name>
    <dbReference type="NCBI Taxonomy" id="765440"/>
    <lineage>
        <taxon>Eukaryota</taxon>
        <taxon>Fungi</taxon>
        <taxon>Dikarya</taxon>
        <taxon>Basidiomycota</taxon>
        <taxon>Agaricomycotina</taxon>
        <taxon>Agaricomycetes</taxon>
        <taxon>Agaricomycetidae</taxon>
        <taxon>Atheliales</taxon>
        <taxon>Atheliaceae</taxon>
        <taxon>Piloderma</taxon>
    </lineage>
</organism>
<evidence type="ECO:0000313" key="1">
    <source>
        <dbReference type="EMBL" id="KIM83672.1"/>
    </source>
</evidence>
<dbReference type="HOGENOM" id="CLU_2085667_0_0_1"/>
<name>A0A0C3C2C3_PILCF</name>
<dbReference type="EMBL" id="KN832990">
    <property type="protein sequence ID" value="KIM83672.1"/>
    <property type="molecule type" value="Genomic_DNA"/>
</dbReference>
<dbReference type="Proteomes" id="UP000054166">
    <property type="component" value="Unassembled WGS sequence"/>
</dbReference>
<proteinExistence type="predicted"/>